<keyword evidence="6" id="KW-0326">Glycosidase</keyword>
<keyword evidence="4 7" id="KW-0732">Signal</keyword>
<evidence type="ECO:0000256" key="2">
    <source>
        <dbReference type="ARBA" id="ARBA00007951"/>
    </source>
</evidence>
<dbReference type="SUPFAM" id="SSF51445">
    <property type="entry name" value="(Trans)glycosidases"/>
    <property type="match status" value="1"/>
</dbReference>
<dbReference type="Pfam" id="PF01120">
    <property type="entry name" value="Alpha_L_fucos"/>
    <property type="match status" value="1"/>
</dbReference>
<evidence type="ECO:0000313" key="10">
    <source>
        <dbReference type="EMBL" id="RGR16325.1"/>
    </source>
</evidence>
<dbReference type="Gene3D" id="2.60.120.260">
    <property type="entry name" value="Galactose-binding domain-like"/>
    <property type="match status" value="2"/>
</dbReference>
<accession>A0A412DRK9</accession>
<dbReference type="FunFam" id="3.20.20.80:FF:000052">
    <property type="entry name" value="Putative alpha-L-fucosidase 1"/>
    <property type="match status" value="1"/>
</dbReference>
<dbReference type="GO" id="GO:0005764">
    <property type="term" value="C:lysosome"/>
    <property type="evidence" value="ECO:0007669"/>
    <property type="project" value="TreeGrafter"/>
</dbReference>
<dbReference type="SMART" id="SM00812">
    <property type="entry name" value="Alpha_L_fucos"/>
    <property type="match status" value="1"/>
</dbReference>
<protein>
    <recommendedName>
        <fullName evidence="3">alpha-L-fucosidase</fullName>
        <ecNumber evidence="3">3.2.1.51</ecNumber>
    </recommendedName>
</protein>
<comment type="similarity">
    <text evidence="1">Belongs to the glycosyl hydrolase 16 family.</text>
</comment>
<dbReference type="InterPro" id="IPR013320">
    <property type="entry name" value="ConA-like_dom_sf"/>
</dbReference>
<dbReference type="CDD" id="cd08023">
    <property type="entry name" value="GH16_laminarinase_like"/>
    <property type="match status" value="1"/>
</dbReference>
<sequence length="926" mass="105223">MKQIMLLTSLLFAVFCGVQAQETYYEKHLIFPEKATAAQKLDMASRLIPTPQQLEWQQMEFTAFLHFGINTFTGREWGDGTEAPALFNPTELDCEQWVRALKDGGFKMAIITAKHHDGFCLWPTKTTRHSVASSPWRGGKGDLVRELRNACDKYGIKFGIYLSPWDRNAACYGDSPVYNQFFIEQLTELLTQYGEIHEVWFDGANGEGPNGKKQEYDWDAVIKTIRRLQPKAVTAIMGDDVRWVGNEKGIGRETEWSATALPPGIYSRSEELRKGLGIYGKAKDLGGRDIVARAKELFWWPSEVDVSIRPGWFYHAAQDKQVKSLAHLVDIYFKSVGYNSVLLLNIPPDKRGLIHENDVQRLKELSGYLKKTFGKDFLQKGDTRWQSLSGDVREYKVQKGAVVNTFLIQEDIAKGQRVENFLVEAYSNGSWRYVAEGTTVGYKRLIRFSDTKAEKIRVTVRSARGKANILKVGLFFAEPLNDENTEVQLSDIPVDEWRIADGEPNAHQAIDGDRSTGWYTNSLKPLTVDMGREVQVTGFSYAPVTGDDLAGTIYKYAFYISSDGEEWTKCDAAGEFSNIMHNPVPYFVRFGKSYRARYFKLEPLAEINGKVSTAIGEVGILAVKGMPKDDETLVYDRPGAPLKLRPGDNHPKVKGWRFYTAHEFLNRDTENNLPKGFIEHRGAHMSRAARVDNARCSEVNNGVLQIRTVEETDSVDNRFGANVKFSHGCYRTSLPGSKDFWCNFTENMRIEIRFKRNAYQGFNDALWFMGNNNRPWPKNGEIDLLENPKKTVNNRAHFTLHSENYYAGVVGGSGSVTSTIDLADMSWWNIYWLEWYPDRIVGGVNGQTYFEHRKGANGNEDWPWSDPEGFFLIFSTGISTNPKAWPGAVMPSEWKKDAMPAMFVDWIRVYVNKDYKGGKAPAIRFY</sequence>
<feature type="domain" description="F5/8 type C" evidence="8">
    <location>
        <begin position="475"/>
        <end position="620"/>
    </location>
</feature>
<dbReference type="PROSITE" id="PS51762">
    <property type="entry name" value="GH16_2"/>
    <property type="match status" value="1"/>
</dbReference>
<comment type="caution">
    <text evidence="10">The sequence shown here is derived from an EMBL/GenBank/DDBJ whole genome shotgun (WGS) entry which is preliminary data.</text>
</comment>
<evidence type="ECO:0000256" key="1">
    <source>
        <dbReference type="ARBA" id="ARBA00006865"/>
    </source>
</evidence>
<dbReference type="InterPro" id="IPR000421">
    <property type="entry name" value="FA58C"/>
</dbReference>
<dbReference type="Proteomes" id="UP000283310">
    <property type="component" value="Unassembled WGS sequence"/>
</dbReference>
<keyword evidence="5" id="KW-0378">Hydrolase</keyword>
<dbReference type="InterPro" id="IPR017853">
    <property type="entry name" value="GH"/>
</dbReference>
<dbReference type="PANTHER" id="PTHR10030">
    <property type="entry name" value="ALPHA-L-FUCOSIDASE"/>
    <property type="match status" value="1"/>
</dbReference>
<dbReference type="InterPro" id="IPR057739">
    <property type="entry name" value="Glyco_hydro_29_N"/>
</dbReference>
<evidence type="ECO:0000256" key="3">
    <source>
        <dbReference type="ARBA" id="ARBA00012662"/>
    </source>
</evidence>
<dbReference type="InterPro" id="IPR000757">
    <property type="entry name" value="Beta-glucanase-like"/>
</dbReference>
<dbReference type="AlphaFoldDB" id="A0A412DRK9"/>
<dbReference type="SUPFAM" id="SSF49899">
    <property type="entry name" value="Concanavalin A-like lectins/glucanases"/>
    <property type="match status" value="1"/>
</dbReference>
<dbReference type="SUPFAM" id="SSF49785">
    <property type="entry name" value="Galactose-binding domain-like"/>
    <property type="match status" value="1"/>
</dbReference>
<dbReference type="GO" id="GO:0004560">
    <property type="term" value="F:alpha-L-fucosidase activity"/>
    <property type="evidence" value="ECO:0007669"/>
    <property type="project" value="InterPro"/>
</dbReference>
<evidence type="ECO:0000259" key="9">
    <source>
        <dbReference type="PROSITE" id="PS51762"/>
    </source>
</evidence>
<proteinExistence type="inferred from homology"/>
<dbReference type="Gene3D" id="3.20.20.80">
    <property type="entry name" value="Glycosidases"/>
    <property type="match status" value="1"/>
</dbReference>
<dbReference type="InterPro" id="IPR008979">
    <property type="entry name" value="Galactose-bd-like_sf"/>
</dbReference>
<dbReference type="RefSeq" id="WP_117903033.1">
    <property type="nucleotide sequence ID" value="NZ_JADNPL010000005.1"/>
</dbReference>
<dbReference type="PANTHER" id="PTHR10030:SF37">
    <property type="entry name" value="ALPHA-L-FUCOSIDASE-RELATED"/>
    <property type="match status" value="1"/>
</dbReference>
<gene>
    <name evidence="10" type="ORF">DWY65_03245</name>
</gene>
<feature type="chain" id="PRO_5019334986" description="alpha-L-fucosidase" evidence="7">
    <location>
        <begin position="21"/>
        <end position="926"/>
    </location>
</feature>
<dbReference type="EMBL" id="QRTW01000004">
    <property type="protein sequence ID" value="RGR16325.1"/>
    <property type="molecule type" value="Genomic_DNA"/>
</dbReference>
<dbReference type="EC" id="3.2.1.51" evidence="3"/>
<dbReference type="GO" id="GO:0006004">
    <property type="term" value="P:fucose metabolic process"/>
    <property type="evidence" value="ECO:0007669"/>
    <property type="project" value="TreeGrafter"/>
</dbReference>
<evidence type="ECO:0000256" key="5">
    <source>
        <dbReference type="ARBA" id="ARBA00022801"/>
    </source>
</evidence>
<evidence type="ECO:0000259" key="8">
    <source>
        <dbReference type="PROSITE" id="PS50022"/>
    </source>
</evidence>
<evidence type="ECO:0000256" key="4">
    <source>
        <dbReference type="ARBA" id="ARBA00022729"/>
    </source>
</evidence>
<dbReference type="PROSITE" id="PS50022">
    <property type="entry name" value="FA58C_3"/>
    <property type="match status" value="1"/>
</dbReference>
<dbReference type="Pfam" id="PF00754">
    <property type="entry name" value="F5_F8_type_C"/>
    <property type="match status" value="1"/>
</dbReference>
<reference evidence="10 11" key="1">
    <citation type="submission" date="2018-08" db="EMBL/GenBank/DDBJ databases">
        <title>A genome reference for cultivated species of the human gut microbiota.</title>
        <authorList>
            <person name="Zou Y."/>
            <person name="Xue W."/>
            <person name="Luo G."/>
        </authorList>
    </citation>
    <scope>NUCLEOTIDE SEQUENCE [LARGE SCALE GENOMIC DNA]</scope>
    <source>
        <strain evidence="10 11">AF26-20BH</strain>
    </source>
</reference>
<feature type="signal peptide" evidence="7">
    <location>
        <begin position="1"/>
        <end position="20"/>
    </location>
</feature>
<feature type="domain" description="GH16" evidence="9">
    <location>
        <begin position="635"/>
        <end position="915"/>
    </location>
</feature>
<name>A0A412DRK9_BACSE</name>
<organism evidence="10 11">
    <name type="scientific">Bacteroides stercoris</name>
    <dbReference type="NCBI Taxonomy" id="46506"/>
    <lineage>
        <taxon>Bacteria</taxon>
        <taxon>Pseudomonadati</taxon>
        <taxon>Bacteroidota</taxon>
        <taxon>Bacteroidia</taxon>
        <taxon>Bacteroidales</taxon>
        <taxon>Bacteroidaceae</taxon>
        <taxon>Bacteroides</taxon>
    </lineage>
</organism>
<dbReference type="Gene3D" id="2.60.120.200">
    <property type="match status" value="1"/>
</dbReference>
<dbReference type="InterPro" id="IPR000933">
    <property type="entry name" value="Glyco_hydro_29"/>
</dbReference>
<comment type="similarity">
    <text evidence="2">Belongs to the glycosyl hydrolase 29 family.</text>
</comment>
<evidence type="ECO:0000256" key="7">
    <source>
        <dbReference type="SAM" id="SignalP"/>
    </source>
</evidence>
<evidence type="ECO:0000256" key="6">
    <source>
        <dbReference type="ARBA" id="ARBA00023295"/>
    </source>
</evidence>
<dbReference type="GO" id="GO:0016139">
    <property type="term" value="P:glycoside catabolic process"/>
    <property type="evidence" value="ECO:0007669"/>
    <property type="project" value="TreeGrafter"/>
</dbReference>
<evidence type="ECO:0000313" key="11">
    <source>
        <dbReference type="Proteomes" id="UP000283310"/>
    </source>
</evidence>